<dbReference type="Proteomes" id="UP000199199">
    <property type="component" value="Unassembled WGS sequence"/>
</dbReference>
<organism evidence="3 4">
    <name type="scientific">Halostagnicola kamekurae</name>
    <dbReference type="NCBI Taxonomy" id="619731"/>
    <lineage>
        <taxon>Archaea</taxon>
        <taxon>Methanobacteriati</taxon>
        <taxon>Methanobacteriota</taxon>
        <taxon>Stenosarchaea group</taxon>
        <taxon>Halobacteria</taxon>
        <taxon>Halobacteriales</taxon>
        <taxon>Natrialbaceae</taxon>
        <taxon>Halostagnicola</taxon>
    </lineage>
</organism>
<dbReference type="PANTHER" id="PTHR30006">
    <property type="entry name" value="THIAMINE-BINDING PERIPLASMIC PROTEIN-RELATED"/>
    <property type="match status" value="1"/>
</dbReference>
<accession>A0A1I6PMR0</accession>
<sequence>MSKSGSNDDETRRRSERGYGTRHGRRKFLTLASSTAGALALAGCISEESEESTYSRDEPIPDPKTYTTDELFNFDEWRGSGPLIEDRPTEYTGRSMLDLPDLQGELTVYLGGGEGGLYENLMWRIEQTYRDFTVNVDKDSSSSLANTITEEVNAGQSPADIFWAIDAGSIGIVSENDATVELPGHLVDEIPDTYHPTDQWIGIMGRARSIPYNTNDFSESDIPTDIMEFAEDSRFDSMGWAPTYGAFQAFVTAMRHIHGESKAREWLNGVQEQGIDTYDTELVVANRVADGELSSGFSNHYYSRLVYEERPDAPLDLAFTQGDAGALVNCSGAEIIRGTPNETLAVDFIHHLKSIEAQEFLGTRGYEYPLLPSVPPVGDLPTIDELNPPDFDLSELADLEPTLDLLRDVGAL</sequence>
<dbReference type="PANTHER" id="PTHR30006:SF24">
    <property type="entry name" value="SLL0237 PROTEIN"/>
    <property type="match status" value="1"/>
</dbReference>
<dbReference type="Gene3D" id="3.40.190.10">
    <property type="entry name" value="Periplasmic binding protein-like II"/>
    <property type="match status" value="2"/>
</dbReference>
<dbReference type="PROSITE" id="PS50890">
    <property type="entry name" value="PUA"/>
    <property type="match status" value="1"/>
</dbReference>
<dbReference type="InterPro" id="IPR006059">
    <property type="entry name" value="SBP"/>
</dbReference>
<evidence type="ECO:0000313" key="3">
    <source>
        <dbReference type="EMBL" id="SFS41479.1"/>
    </source>
</evidence>
<evidence type="ECO:0000256" key="2">
    <source>
        <dbReference type="SAM" id="MobiDB-lite"/>
    </source>
</evidence>
<gene>
    <name evidence="3" type="ORF">SAMN04488556_0669</name>
</gene>
<dbReference type="SUPFAM" id="SSF53850">
    <property type="entry name" value="Periplasmic binding protein-like II"/>
    <property type="match status" value="1"/>
</dbReference>
<proteinExistence type="predicted"/>
<name>A0A1I6PMR0_9EURY</name>
<dbReference type="EMBL" id="FOZS01000001">
    <property type="protein sequence ID" value="SFS41479.1"/>
    <property type="molecule type" value="Genomic_DNA"/>
</dbReference>
<dbReference type="Pfam" id="PF13416">
    <property type="entry name" value="SBP_bac_8"/>
    <property type="match status" value="1"/>
</dbReference>
<dbReference type="RefSeq" id="WP_139231127.1">
    <property type="nucleotide sequence ID" value="NZ_FOZS01000001.1"/>
</dbReference>
<evidence type="ECO:0000313" key="4">
    <source>
        <dbReference type="Proteomes" id="UP000199199"/>
    </source>
</evidence>
<evidence type="ECO:0000256" key="1">
    <source>
        <dbReference type="ARBA" id="ARBA00022729"/>
    </source>
</evidence>
<feature type="region of interest" description="Disordered" evidence="2">
    <location>
        <begin position="1"/>
        <end position="26"/>
    </location>
</feature>
<reference evidence="4" key="1">
    <citation type="submission" date="2016-10" db="EMBL/GenBank/DDBJ databases">
        <authorList>
            <person name="Varghese N."/>
            <person name="Submissions S."/>
        </authorList>
    </citation>
    <scope>NUCLEOTIDE SEQUENCE [LARGE SCALE GENOMIC DNA]</scope>
    <source>
        <strain evidence="4">DSM 22427</strain>
    </source>
</reference>
<keyword evidence="1" id="KW-0732">Signal</keyword>
<protein>
    <submittedName>
        <fullName evidence="3">Iron(III) transport system substrate-binding protein</fullName>
    </submittedName>
</protein>
<feature type="region of interest" description="Disordered" evidence="2">
    <location>
        <begin position="46"/>
        <end position="67"/>
    </location>
</feature>
<feature type="compositionally biased region" description="Basic and acidic residues" evidence="2">
    <location>
        <begin position="9"/>
        <end position="19"/>
    </location>
</feature>
<dbReference type="AlphaFoldDB" id="A0A1I6PMR0"/>
<keyword evidence="4" id="KW-1185">Reference proteome</keyword>